<keyword evidence="2" id="KW-1185">Reference proteome</keyword>
<evidence type="ECO:0000313" key="1">
    <source>
        <dbReference type="EMBL" id="GAA4649842.1"/>
    </source>
</evidence>
<accession>A0ABP8V1T8</accession>
<proteinExistence type="predicted"/>
<name>A0ABP8V1T8_9GAMM</name>
<sequence length="425" mass="48274">MMPIDDVDMGLDKAFDVLDVVRRLLSCPYIIPLVSGDIGLYEHITNLHFEAKTFPGDKKSSLQSKGVVLAERLTDSYLTKILPAHLRLPLKPVDELLPNIKIDECSGGELCSFFDYQKLIETQFSAWGNGQEKSTHWPKPDNSRELVQLVSSLPPSMLKVTDVGNTFKKQELWRIYQRWAEQQHDGVAYSNAYTVLQLARLNGTGKELDFSKLLAFSPVLQSEHSFDKKSKDFLQEQISLLAVFPNKSSGKPRSDIEANKSFLRGCFGENARVMRSMPPLEFYTSSMSVQSKHKDVDPLFRSLYTHKDYYGIQDNQIAKVFFSRAFEILATSLLVLSNEIELTTEDEWRSYLSALEKRTPFYSIHAINPSKAMENELDEDAMYGTKHPAVPRNQFDHSLSMCFLKLAATSPTPVGKDFLLACRVY</sequence>
<evidence type="ECO:0000313" key="2">
    <source>
        <dbReference type="Proteomes" id="UP001500604"/>
    </source>
</evidence>
<protein>
    <submittedName>
        <fullName evidence="1">Uncharacterized protein</fullName>
    </submittedName>
</protein>
<comment type="caution">
    <text evidence="1">The sequence shown here is derived from an EMBL/GenBank/DDBJ whole genome shotgun (WGS) entry which is preliminary data.</text>
</comment>
<dbReference type="Proteomes" id="UP001500604">
    <property type="component" value="Unassembled WGS sequence"/>
</dbReference>
<dbReference type="EMBL" id="BAABFL010000321">
    <property type="protein sequence ID" value="GAA4649842.1"/>
    <property type="molecule type" value="Genomic_DNA"/>
</dbReference>
<gene>
    <name evidence="1" type="ORF">GCM10023116_21230</name>
</gene>
<reference evidence="2" key="1">
    <citation type="journal article" date="2019" name="Int. J. Syst. Evol. Microbiol.">
        <title>The Global Catalogue of Microorganisms (GCM) 10K type strain sequencing project: providing services to taxonomists for standard genome sequencing and annotation.</title>
        <authorList>
            <consortium name="The Broad Institute Genomics Platform"/>
            <consortium name="The Broad Institute Genome Sequencing Center for Infectious Disease"/>
            <person name="Wu L."/>
            <person name="Ma J."/>
        </authorList>
    </citation>
    <scope>NUCLEOTIDE SEQUENCE [LARGE SCALE GENOMIC DNA]</scope>
    <source>
        <strain evidence="2">JCM 17805</strain>
    </source>
</reference>
<organism evidence="1 2">
    <name type="scientific">Kistimonas scapharcae</name>
    <dbReference type="NCBI Taxonomy" id="1036133"/>
    <lineage>
        <taxon>Bacteria</taxon>
        <taxon>Pseudomonadati</taxon>
        <taxon>Pseudomonadota</taxon>
        <taxon>Gammaproteobacteria</taxon>
        <taxon>Oceanospirillales</taxon>
        <taxon>Endozoicomonadaceae</taxon>
        <taxon>Kistimonas</taxon>
    </lineage>
</organism>